<dbReference type="EMBL" id="KZ084114">
    <property type="protein sequence ID" value="OSD01073.1"/>
    <property type="molecule type" value="Genomic_DNA"/>
</dbReference>
<proteinExistence type="predicted"/>
<dbReference type="AlphaFoldDB" id="A0A1Y2IKE8"/>
<protein>
    <submittedName>
        <fullName evidence="2">Uncharacterized protein</fullName>
    </submittedName>
</protein>
<organism evidence="2 3">
    <name type="scientific">Trametes coccinea (strain BRFM310)</name>
    <name type="common">Pycnoporus coccineus</name>
    <dbReference type="NCBI Taxonomy" id="1353009"/>
    <lineage>
        <taxon>Eukaryota</taxon>
        <taxon>Fungi</taxon>
        <taxon>Dikarya</taxon>
        <taxon>Basidiomycota</taxon>
        <taxon>Agaricomycotina</taxon>
        <taxon>Agaricomycetes</taxon>
        <taxon>Polyporales</taxon>
        <taxon>Polyporaceae</taxon>
        <taxon>Trametes</taxon>
    </lineage>
</organism>
<reference evidence="2 3" key="1">
    <citation type="journal article" date="2015" name="Biotechnol. Biofuels">
        <title>Enhanced degradation of softwood versus hardwood by the white-rot fungus Pycnoporus coccineus.</title>
        <authorList>
            <person name="Couturier M."/>
            <person name="Navarro D."/>
            <person name="Chevret D."/>
            <person name="Henrissat B."/>
            <person name="Piumi F."/>
            <person name="Ruiz-Duenas F.J."/>
            <person name="Martinez A.T."/>
            <person name="Grigoriev I.V."/>
            <person name="Riley R."/>
            <person name="Lipzen A."/>
            <person name="Berrin J.G."/>
            <person name="Master E.R."/>
            <person name="Rosso M.N."/>
        </authorList>
    </citation>
    <scope>NUCLEOTIDE SEQUENCE [LARGE SCALE GENOMIC DNA]</scope>
    <source>
        <strain evidence="2 3">BRFM310</strain>
    </source>
</reference>
<evidence type="ECO:0000313" key="2">
    <source>
        <dbReference type="EMBL" id="OSD01073.1"/>
    </source>
</evidence>
<evidence type="ECO:0000256" key="1">
    <source>
        <dbReference type="SAM" id="SignalP"/>
    </source>
</evidence>
<feature type="chain" id="PRO_5012372780" evidence="1">
    <location>
        <begin position="24"/>
        <end position="587"/>
    </location>
</feature>
<keyword evidence="3" id="KW-1185">Reference proteome</keyword>
<accession>A0A1Y2IKE8</accession>
<gene>
    <name evidence="2" type="ORF">PYCCODRAFT_1426234</name>
</gene>
<evidence type="ECO:0000313" key="3">
    <source>
        <dbReference type="Proteomes" id="UP000193067"/>
    </source>
</evidence>
<name>A0A1Y2IKE8_TRAC3</name>
<feature type="signal peptide" evidence="1">
    <location>
        <begin position="1"/>
        <end position="23"/>
    </location>
</feature>
<sequence length="587" mass="63241">MAMLDVAVPLYLLVFCAINGQQATSNNFEACAQPGFRKSLSTTVLDRAVDPFLHVIPKSWHRNRDLSSDYIGRAASPSPFRQAPQHDSTTRVVRQLSYTHVSSFAWPSATLRRIPSARVRPVCLNLRAPPPFARWGKAPLDTLRLLFKQTATPAHPSIKMTAVDNGAGPRPLIVILCASPDAASLSLPSRHPSGIVIESVTLYSHLRAPETCMRRMRPSRPKDVRNVRTNVNYKAAPRCPNSDVKPSIARSHAPSGWRGVGDRLYSHHVATIPAQLYARSPSPQTVTLPSMRRRSASMEAQVDYSLTSLPLCPSSCFSGFSRAYKRCLASGSLRHGAIDGIARYSMIALLLTAALDSLHTIRSPFPLPYHCPSTRSADEQLAPGYGCLHTSSITQALGGRPSLARRSLPLTAGAPAGCHKSEVNMRGMHARGQAGHVVAVIASGEAWNALDGSAHEKVDAWQGSGISQSTQHDVDEGKGITTSAGLAPGIRFSFEATSTCLSCILTTTFSPSPHYYICGSTPRVESYHRFGATAVAPACIARALRALSLPSTPRKPASRTTSTSCCQCPSQNNHYSAPLAVDIFAAR</sequence>
<dbReference type="Proteomes" id="UP000193067">
    <property type="component" value="Unassembled WGS sequence"/>
</dbReference>
<keyword evidence="1" id="KW-0732">Signal</keyword>